<feature type="transmembrane region" description="Helical" evidence="9">
    <location>
        <begin position="6"/>
        <end position="32"/>
    </location>
</feature>
<gene>
    <name evidence="10" type="ORF">KTS37_14680</name>
</gene>
<dbReference type="EMBL" id="JAHQXE010000004">
    <property type="protein sequence ID" value="MBV0903037.1"/>
    <property type="molecule type" value="Genomic_DNA"/>
</dbReference>
<dbReference type="InterPro" id="IPR001851">
    <property type="entry name" value="ABC_transp_permease"/>
</dbReference>
<feature type="transmembrane region" description="Helical" evidence="9">
    <location>
        <begin position="39"/>
        <end position="57"/>
    </location>
</feature>
<comment type="similarity">
    <text evidence="8">Belongs to the binding-protein-dependent transport system permease family. LivHM subfamily.</text>
</comment>
<feature type="transmembrane region" description="Helical" evidence="9">
    <location>
        <begin position="112"/>
        <end position="131"/>
    </location>
</feature>
<evidence type="ECO:0000256" key="5">
    <source>
        <dbReference type="ARBA" id="ARBA00022970"/>
    </source>
</evidence>
<keyword evidence="6 9" id="KW-1133">Transmembrane helix</keyword>
<feature type="transmembrane region" description="Helical" evidence="9">
    <location>
        <begin position="213"/>
        <end position="235"/>
    </location>
</feature>
<reference evidence="10" key="1">
    <citation type="submission" date="2021-06" db="EMBL/GenBank/DDBJ databases">
        <title>New haloarchaea isolates fom saline soil.</title>
        <authorList>
            <person name="Duran-Viseras A."/>
            <person name="Sanchez-Porro C.S."/>
            <person name="Ventosa A."/>
        </authorList>
    </citation>
    <scope>NUCLEOTIDE SEQUENCE</scope>
    <source>
        <strain evidence="10">JCM 18369</strain>
    </source>
</reference>
<dbReference type="GO" id="GO:0022857">
    <property type="term" value="F:transmembrane transporter activity"/>
    <property type="evidence" value="ECO:0007669"/>
    <property type="project" value="InterPro"/>
</dbReference>
<comment type="subcellular location">
    <subcellularLocation>
        <location evidence="1">Cell membrane</location>
        <topology evidence="1">Multi-pass membrane protein</topology>
    </subcellularLocation>
</comment>
<comment type="caution">
    <text evidence="10">The sequence shown here is derived from an EMBL/GenBank/DDBJ whole genome shotgun (WGS) entry which is preliminary data.</text>
</comment>
<evidence type="ECO:0000256" key="6">
    <source>
        <dbReference type="ARBA" id="ARBA00022989"/>
    </source>
</evidence>
<feature type="transmembrane region" description="Helical" evidence="9">
    <location>
        <begin position="247"/>
        <end position="276"/>
    </location>
</feature>
<feature type="transmembrane region" description="Helical" evidence="9">
    <location>
        <begin position="77"/>
        <end position="100"/>
    </location>
</feature>
<dbReference type="CDD" id="cd06582">
    <property type="entry name" value="TM_PBP1_LivH_like"/>
    <property type="match status" value="1"/>
</dbReference>
<evidence type="ECO:0000256" key="8">
    <source>
        <dbReference type="ARBA" id="ARBA00037998"/>
    </source>
</evidence>
<dbReference type="AlphaFoldDB" id="A0AA41GA94"/>
<evidence type="ECO:0000256" key="2">
    <source>
        <dbReference type="ARBA" id="ARBA00022448"/>
    </source>
</evidence>
<keyword evidence="4 9" id="KW-0812">Transmembrane</keyword>
<evidence type="ECO:0000256" key="7">
    <source>
        <dbReference type="ARBA" id="ARBA00023136"/>
    </source>
</evidence>
<keyword evidence="7 9" id="KW-0472">Membrane</keyword>
<name>A0AA41GA94_9EURY</name>
<evidence type="ECO:0000256" key="1">
    <source>
        <dbReference type="ARBA" id="ARBA00004651"/>
    </source>
</evidence>
<keyword evidence="5" id="KW-0029">Amino-acid transport</keyword>
<feature type="transmembrane region" description="Helical" evidence="9">
    <location>
        <begin position="164"/>
        <end position="183"/>
    </location>
</feature>
<protein>
    <submittedName>
        <fullName evidence="10">Branched-chain amino acid ABC transporter permease</fullName>
    </submittedName>
</protein>
<dbReference type="GO" id="GO:0006865">
    <property type="term" value="P:amino acid transport"/>
    <property type="evidence" value="ECO:0007669"/>
    <property type="project" value="UniProtKB-KW"/>
</dbReference>
<dbReference type="Pfam" id="PF02653">
    <property type="entry name" value="BPD_transp_2"/>
    <property type="match status" value="1"/>
</dbReference>
<keyword evidence="3" id="KW-1003">Cell membrane</keyword>
<evidence type="ECO:0000313" key="10">
    <source>
        <dbReference type="EMBL" id="MBV0903037.1"/>
    </source>
</evidence>
<dbReference type="PANTHER" id="PTHR11795:SF442">
    <property type="entry name" value="ABC TRANSPORTER ATP-BINDING PROTEIN"/>
    <property type="match status" value="1"/>
</dbReference>
<proteinExistence type="inferred from homology"/>
<evidence type="ECO:0000256" key="9">
    <source>
        <dbReference type="SAM" id="Phobius"/>
    </source>
</evidence>
<dbReference type="PANTHER" id="PTHR11795">
    <property type="entry name" value="BRANCHED-CHAIN AMINO ACID TRANSPORT SYSTEM PERMEASE PROTEIN LIVH"/>
    <property type="match status" value="1"/>
</dbReference>
<dbReference type="RefSeq" id="WP_162415146.1">
    <property type="nucleotide sequence ID" value="NZ_JAHQXE010000004.1"/>
</dbReference>
<dbReference type="Proteomes" id="UP001166304">
    <property type="component" value="Unassembled WGS sequence"/>
</dbReference>
<accession>A0AA41GA94</accession>
<evidence type="ECO:0000256" key="4">
    <source>
        <dbReference type="ARBA" id="ARBA00022692"/>
    </source>
</evidence>
<evidence type="ECO:0000313" key="11">
    <source>
        <dbReference type="Proteomes" id="UP001166304"/>
    </source>
</evidence>
<keyword evidence="2" id="KW-0813">Transport</keyword>
<dbReference type="GO" id="GO:0005886">
    <property type="term" value="C:plasma membrane"/>
    <property type="evidence" value="ECO:0007669"/>
    <property type="project" value="UniProtKB-SubCell"/>
</dbReference>
<feature type="transmembrane region" description="Helical" evidence="9">
    <location>
        <begin position="288"/>
        <end position="306"/>
    </location>
</feature>
<dbReference type="InterPro" id="IPR052157">
    <property type="entry name" value="BCAA_transport_permease"/>
</dbReference>
<organism evidence="10 11">
    <name type="scientific">Haloarcula salina</name>
    <dbReference type="NCBI Taxonomy" id="1429914"/>
    <lineage>
        <taxon>Archaea</taxon>
        <taxon>Methanobacteriati</taxon>
        <taxon>Methanobacteriota</taxon>
        <taxon>Stenosarchaea group</taxon>
        <taxon>Halobacteria</taxon>
        <taxon>Halobacteriales</taxon>
        <taxon>Haloarculaceae</taxon>
        <taxon>Haloarcula</taxon>
    </lineage>
</organism>
<keyword evidence="11" id="KW-1185">Reference proteome</keyword>
<evidence type="ECO:0000256" key="3">
    <source>
        <dbReference type="ARBA" id="ARBA00022475"/>
    </source>
</evidence>
<sequence length="313" mass="32802">MSIDGIVGFLFIALSVASLYLLVAVGLSIVFGSLKYVNMAHGVLYLAGAYIGLLIASSEEYGGLLGEAGQVGLGWGFVPALILTPIVIFVLGIVMERFVAKPFYERDLLDQLLVTFGILIAAQEVVAIIFGRTGTIYPRPEWLTGAISLPAIGTPPGMSAASTIRVLVVALTLFLILAIFAFFKYTDYGLAVRAGTEDSEMAQMLGIRVGRPFLLIFAVGSAYAGLAGVLGGSLFNVTSGIGMEIIIPSLVIVIMGGVGSLRGTVIGALLAGLFFATATELVPSMTRASIYLLAIVVLTLRPNGIYPSTEIGQ</sequence>